<keyword evidence="3" id="KW-0812">Transmembrane</keyword>
<evidence type="ECO:0000256" key="2">
    <source>
        <dbReference type="SAM" id="MobiDB-lite"/>
    </source>
</evidence>
<dbReference type="AlphaFoldDB" id="A0A6S8KRQ9"/>
<dbReference type="GO" id="GO:0016020">
    <property type="term" value="C:membrane"/>
    <property type="evidence" value="ECO:0007669"/>
    <property type="project" value="TreeGrafter"/>
</dbReference>
<evidence type="ECO:0000256" key="3">
    <source>
        <dbReference type="SAM" id="Phobius"/>
    </source>
</evidence>
<dbReference type="InterPro" id="IPR000731">
    <property type="entry name" value="SSD"/>
</dbReference>
<dbReference type="SUPFAM" id="SSF82866">
    <property type="entry name" value="Multidrug efflux transporter AcrB transmembrane domain"/>
    <property type="match status" value="2"/>
</dbReference>
<keyword evidence="3" id="KW-0472">Membrane</keyword>
<feature type="transmembrane region" description="Helical" evidence="3">
    <location>
        <begin position="324"/>
        <end position="350"/>
    </location>
</feature>
<dbReference type="PANTHER" id="PTHR10796">
    <property type="entry name" value="PATCHED-RELATED"/>
    <property type="match status" value="1"/>
</dbReference>
<name>A0A6S8KRQ9_DUNTE</name>
<dbReference type="InterPro" id="IPR053958">
    <property type="entry name" value="HMGCR/SNAP/NPC1-like_SSD"/>
</dbReference>
<dbReference type="EMBL" id="HBIP01023028">
    <property type="protein sequence ID" value="CAE0498732.1"/>
    <property type="molecule type" value="Transcribed_RNA"/>
</dbReference>
<reference evidence="6" key="1">
    <citation type="submission" date="2021-01" db="EMBL/GenBank/DDBJ databases">
        <authorList>
            <person name="Corre E."/>
            <person name="Pelletier E."/>
            <person name="Niang G."/>
            <person name="Scheremetjew M."/>
            <person name="Finn R."/>
            <person name="Kale V."/>
            <person name="Holt S."/>
            <person name="Cochrane G."/>
            <person name="Meng A."/>
            <person name="Brown T."/>
            <person name="Cohen L."/>
        </authorList>
    </citation>
    <scope>NUCLEOTIDE SEQUENCE</scope>
    <source>
        <strain evidence="6">CCMP1320</strain>
    </source>
</reference>
<feature type="transmembrane region" description="Helical" evidence="3">
    <location>
        <begin position="389"/>
        <end position="416"/>
    </location>
</feature>
<evidence type="ECO:0000313" key="5">
    <source>
        <dbReference type="EMBL" id="CAE0498732.1"/>
    </source>
</evidence>
<evidence type="ECO:0000256" key="1">
    <source>
        <dbReference type="ARBA" id="ARBA00005585"/>
    </source>
</evidence>
<feature type="transmembrane region" description="Helical" evidence="3">
    <location>
        <begin position="891"/>
        <end position="913"/>
    </location>
</feature>
<organism evidence="6">
    <name type="scientific">Dunaliella tertiolecta</name>
    <name type="common">Green alga</name>
    <dbReference type="NCBI Taxonomy" id="3047"/>
    <lineage>
        <taxon>Eukaryota</taxon>
        <taxon>Viridiplantae</taxon>
        <taxon>Chlorophyta</taxon>
        <taxon>core chlorophytes</taxon>
        <taxon>Chlorophyceae</taxon>
        <taxon>CS clade</taxon>
        <taxon>Chlamydomonadales</taxon>
        <taxon>Dunaliellaceae</taxon>
        <taxon>Dunaliella</taxon>
    </lineage>
</organism>
<feature type="domain" description="SSD" evidence="4">
    <location>
        <begin position="293"/>
        <end position="450"/>
    </location>
</feature>
<feature type="transmembrane region" description="Helical" evidence="3">
    <location>
        <begin position="47"/>
        <end position="67"/>
    </location>
</feature>
<keyword evidence="3" id="KW-1133">Transmembrane helix</keyword>
<comment type="similarity">
    <text evidence="1">Belongs to the patched family.</text>
</comment>
<dbReference type="Pfam" id="PF12349">
    <property type="entry name" value="Sterol-sensing"/>
    <property type="match status" value="1"/>
</dbReference>
<accession>A0A6S8KRQ9</accession>
<dbReference type="InterPro" id="IPR051697">
    <property type="entry name" value="Patched_domain-protein"/>
</dbReference>
<gene>
    <name evidence="5" type="ORF">DTER00134_LOCUS13805</name>
    <name evidence="6" type="ORF">DTER00134_LOCUS13807</name>
</gene>
<proteinExistence type="inferred from homology"/>
<dbReference type="PROSITE" id="PS50156">
    <property type="entry name" value="SSD"/>
    <property type="match status" value="1"/>
</dbReference>
<sequence>MVRTKCSWLMRAINLINGVLQWVATTIDDGLTRSFHFLGGAIADRPWLTIIASTLCAAGCLVGFIAFEEDTSDTLFTPKNAQSIKDARYISSLYSGSLRNIEVQFFAARLNNEGQNILTVEGIKEMQRLWDKVVVDSRVSWKGKEYSYTDVCTPISNINDDCRVRSVLQAFNFNRNKEVDNLGSDQEVLDAINDPNFTDVFQRPMRMEAILGGITRGDNGRITAAEAFASNINLEYSLERAGDDRSDPLIDKWEEEVVDLTLEFEDKDAEFLQVYVSNSAAASSESTDAINRDVRLLIIGYILIIVWCAVSLNRNSWVYQKSHLAFWAVIAIVLGAGAAFGLVSACGVKFNLTIQVSPFLLLGLGIDDTFVLIGTYFQQDRRMGVRARIAGCLAAGGTSITITSLTDFIAFIVGYWTDLTALQSFSAFVATGILFVYIFQITFFMGFLALDARREERALRGYGKGKCNPMGCACCCTNTADLENSPMPPPLSITEMTEGGADDAYTPPPKQEGGRGAVWDPSHDVHPVSEDQESSPPEYRTPLCVPVPWGPKHFDPQAPTATTLMAGVWLPRLILPWYGKVIVFLIEAAGLACAIYGCTKVYQDFRPREWFLPEGSWLLEAFQLEDTYFGGGQTQIDIYTKEPPAGSSYFDLQDELAAIPGTLVASEYMAEVPPFISWYRLFLEYVQKVKPAADLVNGRPGSQNDFMAWLIEWLSTPQGAAFEGNVVFNPDRTDLLSSKMTGYSKEYVDASWAVKLTEDVRMLAEKAAPNLNGMAFSRSFYNYDGFDMVTSLTLRNVITAAVAVFIVMLILLANIPAALLVLAMIVLCDVGLFGFMWWANLTFNIITFIILVIAVGISVDYSGHVARAFMIAQGTRQERAHYALKHIGGEVLNGAFTTWLAIIVLAGAKHYIFMSFFKLLFALVVLAIWHGVVFLPVCLSLIGPASYRSESPAKDKDSTDSDSVPGTKNKEVEEGTEVVAV</sequence>
<dbReference type="EMBL" id="HBIP01023030">
    <property type="protein sequence ID" value="CAE0498734.1"/>
    <property type="molecule type" value="Transcribed_RNA"/>
</dbReference>
<feature type="transmembrane region" description="Helical" evidence="3">
    <location>
        <begin position="845"/>
        <end position="870"/>
    </location>
</feature>
<dbReference type="PANTHER" id="PTHR10796:SF92">
    <property type="entry name" value="PATCHED-RELATED, ISOFORM A"/>
    <property type="match status" value="1"/>
</dbReference>
<protein>
    <recommendedName>
        <fullName evidence="4">SSD domain-containing protein</fullName>
    </recommendedName>
</protein>
<feature type="region of interest" description="Disordered" evidence="2">
    <location>
        <begin position="948"/>
        <end position="981"/>
    </location>
</feature>
<evidence type="ECO:0000259" key="4">
    <source>
        <dbReference type="PROSITE" id="PS50156"/>
    </source>
</evidence>
<evidence type="ECO:0000313" key="6">
    <source>
        <dbReference type="EMBL" id="CAE0498734.1"/>
    </source>
</evidence>
<dbReference type="Gene3D" id="1.20.1640.10">
    <property type="entry name" value="Multidrug efflux transporter AcrB transmembrane domain"/>
    <property type="match status" value="2"/>
</dbReference>
<feature type="transmembrane region" description="Helical" evidence="3">
    <location>
        <begin position="919"/>
        <end position="942"/>
    </location>
</feature>
<feature type="region of interest" description="Disordered" evidence="2">
    <location>
        <begin position="486"/>
        <end position="539"/>
    </location>
</feature>
<feature type="transmembrane region" description="Helical" evidence="3">
    <location>
        <begin position="428"/>
        <end position="450"/>
    </location>
</feature>
<feature type="transmembrane region" description="Helical" evidence="3">
    <location>
        <begin position="294"/>
        <end position="312"/>
    </location>
</feature>